<proteinExistence type="inferred from homology"/>
<evidence type="ECO:0000313" key="20">
    <source>
        <dbReference type="EMBL" id="BES93693.1"/>
    </source>
</evidence>
<feature type="compositionally biased region" description="Gly residues" evidence="16">
    <location>
        <begin position="229"/>
        <end position="241"/>
    </location>
</feature>
<evidence type="ECO:0000256" key="15">
    <source>
        <dbReference type="RuleBase" id="RU000682"/>
    </source>
</evidence>
<evidence type="ECO:0000256" key="4">
    <source>
        <dbReference type="ARBA" id="ARBA00022473"/>
    </source>
</evidence>
<dbReference type="SUPFAM" id="SSF46689">
    <property type="entry name" value="Homeodomain-like"/>
    <property type="match status" value="1"/>
</dbReference>
<comment type="similarity">
    <text evidence="2">Belongs to the paired homeobox family.</text>
</comment>
<evidence type="ECO:0000259" key="19">
    <source>
        <dbReference type="PROSITE" id="PS51496"/>
    </source>
</evidence>
<feature type="domain" description="CVC" evidence="19">
    <location>
        <begin position="154"/>
        <end position="205"/>
    </location>
</feature>
<evidence type="ECO:0000256" key="6">
    <source>
        <dbReference type="ARBA" id="ARBA00023015"/>
    </source>
</evidence>
<keyword evidence="5" id="KW-0716">Sensory transduction</keyword>
<dbReference type="EMBL" id="AP028912">
    <property type="protein sequence ID" value="BES93693.1"/>
    <property type="molecule type" value="Genomic_DNA"/>
</dbReference>
<dbReference type="PROSITE" id="PS50071">
    <property type="entry name" value="HOMEOBOX_2"/>
    <property type="match status" value="1"/>
</dbReference>
<evidence type="ECO:0000256" key="14">
    <source>
        <dbReference type="PROSITE-ProRule" id="PRU00108"/>
    </source>
</evidence>
<evidence type="ECO:0000256" key="3">
    <source>
        <dbReference type="ARBA" id="ARBA00014891"/>
    </source>
</evidence>
<dbReference type="InterPro" id="IPR017970">
    <property type="entry name" value="Homeobox_CS"/>
</dbReference>
<keyword evidence="8 14" id="KW-0371">Homeobox</keyword>
<dbReference type="InterPro" id="IPR052294">
    <property type="entry name" value="VSX_homeobox_regulators"/>
</dbReference>
<feature type="compositionally biased region" description="Basic and acidic residues" evidence="16">
    <location>
        <begin position="204"/>
        <end position="214"/>
    </location>
</feature>
<evidence type="ECO:0000256" key="16">
    <source>
        <dbReference type="SAM" id="MobiDB-lite"/>
    </source>
</evidence>
<evidence type="ECO:0000256" key="11">
    <source>
        <dbReference type="ARBA" id="ARBA00023305"/>
    </source>
</evidence>
<keyword evidence="9" id="KW-0804">Transcription</keyword>
<evidence type="ECO:0000256" key="8">
    <source>
        <dbReference type="ARBA" id="ARBA00023155"/>
    </source>
</evidence>
<feature type="region of interest" description="Disordered" evidence="16">
    <location>
        <begin position="204"/>
        <end position="304"/>
    </location>
</feature>
<evidence type="ECO:0000256" key="13">
    <source>
        <dbReference type="ARBA" id="ARBA00031274"/>
    </source>
</evidence>
<evidence type="ECO:0000256" key="1">
    <source>
        <dbReference type="ARBA" id="ARBA00004123"/>
    </source>
</evidence>
<dbReference type="PROSITE" id="PS50803">
    <property type="entry name" value="OAR"/>
    <property type="match status" value="1"/>
</dbReference>
<keyword evidence="7 14" id="KW-0238">DNA-binding</keyword>
<evidence type="ECO:0000259" key="18">
    <source>
        <dbReference type="PROSITE" id="PS50803"/>
    </source>
</evidence>
<dbReference type="Proteomes" id="UP001307889">
    <property type="component" value="Chromosome 4"/>
</dbReference>
<evidence type="ECO:0000259" key="17">
    <source>
        <dbReference type="PROSITE" id="PS50071"/>
    </source>
</evidence>
<dbReference type="Gene3D" id="1.10.10.60">
    <property type="entry name" value="Homeodomain-like"/>
    <property type="match status" value="1"/>
</dbReference>
<evidence type="ECO:0000256" key="9">
    <source>
        <dbReference type="ARBA" id="ARBA00023163"/>
    </source>
</evidence>
<accession>A0ABN7ANQ1</accession>
<dbReference type="InterPro" id="IPR023339">
    <property type="entry name" value="CVC"/>
</dbReference>
<dbReference type="InterPro" id="IPR009057">
    <property type="entry name" value="Homeodomain-like_sf"/>
</dbReference>
<keyword evidence="6" id="KW-0805">Transcription regulation</keyword>
<keyword evidence="11" id="KW-0844">Vision</keyword>
<evidence type="ECO:0000256" key="5">
    <source>
        <dbReference type="ARBA" id="ARBA00022606"/>
    </source>
</evidence>
<sequence length="304" mass="33492">MFGAQDGPTSTLRRPLRRRRPFSTSSISRPSLHHHHHAAPPPGFAQLQKTAATFPGTPSTPGCMPVLTHLHLNSPKEFSSEAVSGFGSSKKKKKRRHRTIFTSYQLEELEKAFKEAHYPDVYAREMLSLKTDLPEDRIQVWFQNRRAKWRKTEKCWGRSTIMAEYGLYGAMVRHSLPLPETILKSAKENECVAPWLLGMHRKSQEAADTLKDETTTSGGGSEREDDSESGGGSGVGGGGGASSSNNGDEDQEQFRNKSIACLRAKAQEHSAKLLMSAPPNSVSDGGSPQLDNNANSTLVQHHIY</sequence>
<comment type="subcellular location">
    <subcellularLocation>
        <location evidence="1 14 15">Nucleus</location>
    </subcellularLocation>
</comment>
<evidence type="ECO:0000313" key="21">
    <source>
        <dbReference type="Proteomes" id="UP001307889"/>
    </source>
</evidence>
<feature type="domain" description="Homeobox" evidence="17">
    <location>
        <begin position="92"/>
        <end position="152"/>
    </location>
</feature>
<dbReference type="InterPro" id="IPR001356">
    <property type="entry name" value="HD"/>
</dbReference>
<name>A0ABN7ANQ1_9HEMI</name>
<protein>
    <recommendedName>
        <fullName evidence="3">Visual system homeobox 2</fullName>
    </recommendedName>
    <alternativeName>
        <fullName evidence="12">Ceh-10 homeodomain-containing homolog</fullName>
    </alternativeName>
    <alternativeName>
        <fullName evidence="13">Homeobox protein CHX10</fullName>
    </alternativeName>
</protein>
<evidence type="ECO:0000256" key="10">
    <source>
        <dbReference type="ARBA" id="ARBA00023242"/>
    </source>
</evidence>
<dbReference type="PROSITE" id="PS00027">
    <property type="entry name" value="HOMEOBOX_1"/>
    <property type="match status" value="1"/>
</dbReference>
<keyword evidence="4" id="KW-0217">Developmental protein</keyword>
<dbReference type="PANTHER" id="PTHR46892">
    <property type="entry name" value="VISUAL SYSTEM HOMEOBOX 2"/>
    <property type="match status" value="1"/>
</dbReference>
<dbReference type="CDD" id="cd00086">
    <property type="entry name" value="homeodomain"/>
    <property type="match status" value="1"/>
</dbReference>
<organism evidence="20 21">
    <name type="scientific">Nesidiocoris tenuis</name>
    <dbReference type="NCBI Taxonomy" id="355587"/>
    <lineage>
        <taxon>Eukaryota</taxon>
        <taxon>Metazoa</taxon>
        <taxon>Ecdysozoa</taxon>
        <taxon>Arthropoda</taxon>
        <taxon>Hexapoda</taxon>
        <taxon>Insecta</taxon>
        <taxon>Pterygota</taxon>
        <taxon>Neoptera</taxon>
        <taxon>Paraneoptera</taxon>
        <taxon>Hemiptera</taxon>
        <taxon>Heteroptera</taxon>
        <taxon>Panheteroptera</taxon>
        <taxon>Cimicomorpha</taxon>
        <taxon>Miridae</taxon>
        <taxon>Dicyphina</taxon>
        <taxon>Nesidiocoris</taxon>
    </lineage>
</organism>
<reference evidence="20 21" key="1">
    <citation type="submission" date="2023-09" db="EMBL/GenBank/DDBJ databases">
        <title>Nesidiocoris tenuis whole genome shotgun sequence.</title>
        <authorList>
            <person name="Shibata T."/>
            <person name="Shimoda M."/>
            <person name="Kobayashi T."/>
            <person name="Uehara T."/>
        </authorList>
    </citation>
    <scope>NUCLEOTIDE SEQUENCE [LARGE SCALE GENOMIC DNA]</scope>
    <source>
        <strain evidence="20 21">Japan</strain>
    </source>
</reference>
<dbReference type="Pfam" id="PF00046">
    <property type="entry name" value="Homeodomain"/>
    <property type="match status" value="1"/>
</dbReference>
<dbReference type="Pfam" id="PF03826">
    <property type="entry name" value="OAR"/>
    <property type="match status" value="1"/>
</dbReference>
<evidence type="ECO:0000256" key="12">
    <source>
        <dbReference type="ARBA" id="ARBA00030203"/>
    </source>
</evidence>
<feature type="domain" description="OAR" evidence="18">
    <location>
        <begin position="257"/>
        <end position="270"/>
    </location>
</feature>
<dbReference type="SMART" id="SM00389">
    <property type="entry name" value="HOX"/>
    <property type="match status" value="1"/>
</dbReference>
<feature type="region of interest" description="Disordered" evidence="16">
    <location>
        <begin position="1"/>
        <end position="43"/>
    </location>
</feature>
<evidence type="ECO:0000256" key="2">
    <source>
        <dbReference type="ARBA" id="ARBA00005733"/>
    </source>
</evidence>
<feature type="DNA-binding region" description="Homeobox" evidence="14">
    <location>
        <begin position="94"/>
        <end position="153"/>
    </location>
</feature>
<gene>
    <name evidence="20" type="ORF">NTJ_06500</name>
</gene>
<keyword evidence="10 14" id="KW-0539">Nucleus</keyword>
<feature type="compositionally biased region" description="Polar residues" evidence="16">
    <location>
        <begin position="278"/>
        <end position="304"/>
    </location>
</feature>
<keyword evidence="21" id="KW-1185">Reference proteome</keyword>
<evidence type="ECO:0000256" key="7">
    <source>
        <dbReference type="ARBA" id="ARBA00023125"/>
    </source>
</evidence>
<dbReference type="InterPro" id="IPR003654">
    <property type="entry name" value="OAR_dom"/>
</dbReference>
<dbReference type="PANTHER" id="PTHR46892:SF3">
    <property type="entry name" value="VISUAL SYSTEM HOMEOBOX 2"/>
    <property type="match status" value="1"/>
</dbReference>
<dbReference type="PROSITE" id="PS51496">
    <property type="entry name" value="CVC"/>
    <property type="match status" value="1"/>
</dbReference>